<dbReference type="HOGENOM" id="CLU_094156_5_0_5"/>
<dbReference type="GO" id="GO:0043952">
    <property type="term" value="P:protein transport by the Sec complex"/>
    <property type="evidence" value="ECO:0007669"/>
    <property type="project" value="TreeGrafter"/>
</dbReference>
<evidence type="ECO:0000256" key="13">
    <source>
        <dbReference type="SAM" id="MobiDB-lite"/>
    </source>
</evidence>
<protein>
    <recommendedName>
        <fullName evidence="3 12">Protein-export membrane protein SecG</fullName>
    </recommendedName>
</protein>
<dbReference type="eggNOG" id="COG1314">
    <property type="taxonomic scope" value="Bacteria"/>
</dbReference>
<dbReference type="Proteomes" id="UP000001929">
    <property type="component" value="Chromosome"/>
</dbReference>
<dbReference type="PANTHER" id="PTHR34182:SF1">
    <property type="entry name" value="PROTEIN-EXPORT MEMBRANE PROTEIN SECG"/>
    <property type="match status" value="1"/>
</dbReference>
<dbReference type="GO" id="GO:0005886">
    <property type="term" value="C:plasma membrane"/>
    <property type="evidence" value="ECO:0007669"/>
    <property type="project" value="UniProtKB-SubCell"/>
</dbReference>
<dbReference type="GO" id="GO:0009306">
    <property type="term" value="P:protein secretion"/>
    <property type="evidence" value="ECO:0007669"/>
    <property type="project" value="UniProtKB-UniRule"/>
</dbReference>
<dbReference type="PRINTS" id="PR01651">
    <property type="entry name" value="SECGEXPORT"/>
</dbReference>
<keyword evidence="8 12" id="KW-1133">Transmembrane helix</keyword>
<dbReference type="STRING" id="269796.Rru_A1888"/>
<dbReference type="EnsemblBacteria" id="ABC22688">
    <property type="protein sequence ID" value="ABC22688"/>
    <property type="gene ID" value="Rru_A1888"/>
</dbReference>
<sequence>MITVILVIHLLIAIAMVTLILLQRSEGGALGIGGGGGFMTGRQAGNVLTRTTGILAAAFMTTSMLLALLANKGEDGFSHILDSIDLPSINSLIGGESKDAPEAGTPVEAPAGDSGAAPVGDAPAGDSGQAPAAPAADAPPAPPVSR</sequence>
<keyword evidence="9 12" id="KW-0811">Translocation</keyword>
<proteinExistence type="inferred from homology"/>
<keyword evidence="10 12" id="KW-0472">Membrane</keyword>
<dbReference type="GO" id="GO:0065002">
    <property type="term" value="P:intracellular protein transmembrane transport"/>
    <property type="evidence" value="ECO:0007669"/>
    <property type="project" value="TreeGrafter"/>
</dbReference>
<name>Q2RT57_RHORT</name>
<evidence type="ECO:0000256" key="11">
    <source>
        <dbReference type="ARBA" id="ARBA00025182"/>
    </source>
</evidence>
<keyword evidence="7 12" id="KW-0653">Protein transport</keyword>
<evidence type="ECO:0000256" key="10">
    <source>
        <dbReference type="ARBA" id="ARBA00023136"/>
    </source>
</evidence>
<feature type="region of interest" description="Disordered" evidence="13">
    <location>
        <begin position="95"/>
        <end position="146"/>
    </location>
</feature>
<dbReference type="RefSeq" id="WP_011389641.1">
    <property type="nucleotide sequence ID" value="NC_007643.1"/>
</dbReference>
<feature type="compositionally biased region" description="Low complexity" evidence="13">
    <location>
        <begin position="109"/>
        <end position="136"/>
    </location>
</feature>
<dbReference type="KEGG" id="rru:Rru_A1888"/>
<evidence type="ECO:0000313" key="15">
    <source>
        <dbReference type="Proteomes" id="UP000001929"/>
    </source>
</evidence>
<keyword evidence="4 12" id="KW-0813">Transport</keyword>
<keyword evidence="15" id="KW-1185">Reference proteome</keyword>
<feature type="transmembrane region" description="Helical" evidence="12">
    <location>
        <begin position="51"/>
        <end position="70"/>
    </location>
</feature>
<comment type="caution">
    <text evidence="12">Lacks conserved residue(s) required for the propagation of feature annotation.</text>
</comment>
<comment type="similarity">
    <text evidence="2 12">Belongs to the SecG family.</text>
</comment>
<evidence type="ECO:0000256" key="12">
    <source>
        <dbReference type="RuleBase" id="RU365087"/>
    </source>
</evidence>
<dbReference type="Pfam" id="PF03840">
    <property type="entry name" value="SecG"/>
    <property type="match status" value="1"/>
</dbReference>
<evidence type="ECO:0000256" key="4">
    <source>
        <dbReference type="ARBA" id="ARBA00022448"/>
    </source>
</evidence>
<feature type="compositionally biased region" description="Pro residues" evidence="13">
    <location>
        <begin position="137"/>
        <end position="146"/>
    </location>
</feature>
<evidence type="ECO:0000256" key="6">
    <source>
        <dbReference type="ARBA" id="ARBA00022692"/>
    </source>
</evidence>
<dbReference type="AlphaFoldDB" id="Q2RT57"/>
<comment type="function">
    <text evidence="11 12">Involved in protein export. Participates in an early event of protein translocation.</text>
</comment>
<keyword evidence="6 12" id="KW-0812">Transmembrane</keyword>
<dbReference type="EMBL" id="CP000230">
    <property type="protein sequence ID" value="ABC22688.1"/>
    <property type="molecule type" value="Genomic_DNA"/>
</dbReference>
<dbReference type="NCBIfam" id="TIGR00810">
    <property type="entry name" value="secG"/>
    <property type="match status" value="1"/>
</dbReference>
<dbReference type="PANTHER" id="PTHR34182">
    <property type="entry name" value="PROTEIN-EXPORT MEMBRANE PROTEIN SECG"/>
    <property type="match status" value="1"/>
</dbReference>
<evidence type="ECO:0000256" key="7">
    <source>
        <dbReference type="ARBA" id="ARBA00022927"/>
    </source>
</evidence>
<reference evidence="14 15" key="1">
    <citation type="journal article" date="2011" name="Stand. Genomic Sci.">
        <title>Complete genome sequence of Rhodospirillum rubrum type strain (S1).</title>
        <authorList>
            <person name="Munk A.C."/>
            <person name="Copeland A."/>
            <person name="Lucas S."/>
            <person name="Lapidus A."/>
            <person name="Del Rio T.G."/>
            <person name="Barry K."/>
            <person name="Detter J.C."/>
            <person name="Hammon N."/>
            <person name="Israni S."/>
            <person name="Pitluck S."/>
            <person name="Brettin T."/>
            <person name="Bruce D."/>
            <person name="Han C."/>
            <person name="Tapia R."/>
            <person name="Gilna P."/>
            <person name="Schmutz J."/>
            <person name="Larimer F."/>
            <person name="Land M."/>
            <person name="Kyrpides N.C."/>
            <person name="Mavromatis K."/>
            <person name="Richardson P."/>
            <person name="Rohde M."/>
            <person name="Goker M."/>
            <person name="Klenk H.P."/>
            <person name="Zhang Y."/>
            <person name="Roberts G.P."/>
            <person name="Reslewic S."/>
            <person name="Schwartz D.C."/>
        </authorList>
    </citation>
    <scope>NUCLEOTIDE SEQUENCE [LARGE SCALE GENOMIC DNA]</scope>
    <source>
        <strain evidence="15">ATCC 11170 / ATH 1.1.1 / DSM 467 / LMG 4362 / NCIMB 8255 / S1</strain>
    </source>
</reference>
<evidence type="ECO:0000256" key="3">
    <source>
        <dbReference type="ARBA" id="ARBA00017876"/>
    </source>
</evidence>
<dbReference type="GO" id="GO:0015450">
    <property type="term" value="F:protein-transporting ATPase activity"/>
    <property type="evidence" value="ECO:0007669"/>
    <property type="project" value="UniProtKB-UniRule"/>
</dbReference>
<gene>
    <name evidence="14" type="ordered locus">Rru_A1888</name>
</gene>
<accession>Q2RT57</accession>
<evidence type="ECO:0000256" key="5">
    <source>
        <dbReference type="ARBA" id="ARBA00022475"/>
    </source>
</evidence>
<organism evidence="14 15">
    <name type="scientific">Rhodospirillum rubrum (strain ATCC 11170 / ATH 1.1.1 / DSM 467 / LMG 4362 / NCIMB 8255 / S1)</name>
    <dbReference type="NCBI Taxonomy" id="269796"/>
    <lineage>
        <taxon>Bacteria</taxon>
        <taxon>Pseudomonadati</taxon>
        <taxon>Pseudomonadota</taxon>
        <taxon>Alphaproteobacteria</taxon>
        <taxon>Rhodospirillales</taxon>
        <taxon>Rhodospirillaceae</taxon>
        <taxon>Rhodospirillum</taxon>
    </lineage>
</organism>
<comment type="subcellular location">
    <subcellularLocation>
        <location evidence="1 12">Cell membrane</location>
        <topology evidence="1 12">Multi-pass membrane protein</topology>
    </subcellularLocation>
</comment>
<keyword evidence="5 12" id="KW-1003">Cell membrane</keyword>
<dbReference type="InterPro" id="IPR004692">
    <property type="entry name" value="SecG"/>
</dbReference>
<evidence type="ECO:0000256" key="9">
    <source>
        <dbReference type="ARBA" id="ARBA00023010"/>
    </source>
</evidence>
<dbReference type="PATRIC" id="fig|269796.9.peg.1969"/>
<evidence type="ECO:0000256" key="2">
    <source>
        <dbReference type="ARBA" id="ARBA00008445"/>
    </source>
</evidence>
<evidence type="ECO:0000256" key="8">
    <source>
        <dbReference type="ARBA" id="ARBA00022989"/>
    </source>
</evidence>
<evidence type="ECO:0000256" key="1">
    <source>
        <dbReference type="ARBA" id="ARBA00004651"/>
    </source>
</evidence>
<evidence type="ECO:0000313" key="14">
    <source>
        <dbReference type="EMBL" id="ABC22688.1"/>
    </source>
</evidence>